<reference evidence="5" key="1">
    <citation type="journal article" date="2023" name="Nat. Commun.">
        <title>Diploid and tetraploid genomes of Acorus and the evolution of monocots.</title>
        <authorList>
            <person name="Ma L."/>
            <person name="Liu K.W."/>
            <person name="Li Z."/>
            <person name="Hsiao Y.Y."/>
            <person name="Qi Y."/>
            <person name="Fu T."/>
            <person name="Tang G.D."/>
            <person name="Zhang D."/>
            <person name="Sun W.H."/>
            <person name="Liu D.K."/>
            <person name="Li Y."/>
            <person name="Chen G.Z."/>
            <person name="Liu X.D."/>
            <person name="Liao X.Y."/>
            <person name="Jiang Y.T."/>
            <person name="Yu X."/>
            <person name="Hao Y."/>
            <person name="Huang J."/>
            <person name="Zhao X.W."/>
            <person name="Ke S."/>
            <person name="Chen Y.Y."/>
            <person name="Wu W.L."/>
            <person name="Hsu J.L."/>
            <person name="Lin Y.F."/>
            <person name="Huang M.D."/>
            <person name="Li C.Y."/>
            <person name="Huang L."/>
            <person name="Wang Z.W."/>
            <person name="Zhao X."/>
            <person name="Zhong W.Y."/>
            <person name="Peng D.H."/>
            <person name="Ahmad S."/>
            <person name="Lan S."/>
            <person name="Zhang J.S."/>
            <person name="Tsai W.C."/>
            <person name="Van de Peer Y."/>
            <person name="Liu Z.J."/>
        </authorList>
    </citation>
    <scope>NUCLEOTIDE SEQUENCE</scope>
    <source>
        <strain evidence="5">CP</strain>
    </source>
</reference>
<organism evidence="5 6">
    <name type="scientific">Acorus calamus</name>
    <name type="common">Sweet flag</name>
    <dbReference type="NCBI Taxonomy" id="4465"/>
    <lineage>
        <taxon>Eukaryota</taxon>
        <taxon>Viridiplantae</taxon>
        <taxon>Streptophyta</taxon>
        <taxon>Embryophyta</taxon>
        <taxon>Tracheophyta</taxon>
        <taxon>Spermatophyta</taxon>
        <taxon>Magnoliopsida</taxon>
        <taxon>Liliopsida</taxon>
        <taxon>Acoraceae</taxon>
        <taxon>Acorus</taxon>
    </lineage>
</organism>
<reference evidence="5" key="2">
    <citation type="submission" date="2023-06" db="EMBL/GenBank/DDBJ databases">
        <authorList>
            <person name="Ma L."/>
            <person name="Liu K.-W."/>
            <person name="Li Z."/>
            <person name="Hsiao Y.-Y."/>
            <person name="Qi Y."/>
            <person name="Fu T."/>
            <person name="Tang G."/>
            <person name="Zhang D."/>
            <person name="Sun W.-H."/>
            <person name="Liu D.-K."/>
            <person name="Li Y."/>
            <person name="Chen G.-Z."/>
            <person name="Liu X.-D."/>
            <person name="Liao X.-Y."/>
            <person name="Jiang Y.-T."/>
            <person name="Yu X."/>
            <person name="Hao Y."/>
            <person name="Huang J."/>
            <person name="Zhao X.-W."/>
            <person name="Ke S."/>
            <person name="Chen Y.-Y."/>
            <person name="Wu W.-L."/>
            <person name="Hsu J.-L."/>
            <person name="Lin Y.-F."/>
            <person name="Huang M.-D."/>
            <person name="Li C.-Y."/>
            <person name="Huang L."/>
            <person name="Wang Z.-W."/>
            <person name="Zhao X."/>
            <person name="Zhong W.-Y."/>
            <person name="Peng D.-H."/>
            <person name="Ahmad S."/>
            <person name="Lan S."/>
            <person name="Zhang J.-S."/>
            <person name="Tsai W.-C."/>
            <person name="Van De Peer Y."/>
            <person name="Liu Z.-J."/>
        </authorList>
    </citation>
    <scope>NUCLEOTIDE SEQUENCE</scope>
    <source>
        <strain evidence="5">CP</strain>
        <tissue evidence="5">Leaves</tissue>
    </source>
</reference>
<feature type="region of interest" description="Disordered" evidence="4">
    <location>
        <begin position="260"/>
        <end position="281"/>
    </location>
</feature>
<feature type="compositionally biased region" description="Pro residues" evidence="4">
    <location>
        <begin position="1"/>
        <end position="20"/>
    </location>
</feature>
<evidence type="ECO:0000256" key="4">
    <source>
        <dbReference type="SAM" id="MobiDB-lite"/>
    </source>
</evidence>
<dbReference type="EMBL" id="JAUJYO010000006">
    <property type="protein sequence ID" value="KAK1314149.1"/>
    <property type="molecule type" value="Genomic_DNA"/>
</dbReference>
<dbReference type="PANTHER" id="PTHR47926:SF382">
    <property type="entry name" value="PENTACOTRIPEPTIDE-REPEAT REGION OF PRORP DOMAIN-CONTAINING PROTEIN"/>
    <property type="match status" value="1"/>
</dbReference>
<dbReference type="FunFam" id="1.25.40.10:FF:000690">
    <property type="entry name" value="Pentatricopeptide repeat-containing protein"/>
    <property type="match status" value="1"/>
</dbReference>
<feature type="region of interest" description="Disordered" evidence="4">
    <location>
        <begin position="1"/>
        <end position="116"/>
    </location>
</feature>
<dbReference type="GO" id="GO:0009451">
    <property type="term" value="P:RNA modification"/>
    <property type="evidence" value="ECO:0007669"/>
    <property type="project" value="InterPro"/>
</dbReference>
<evidence type="ECO:0000313" key="6">
    <source>
        <dbReference type="Proteomes" id="UP001180020"/>
    </source>
</evidence>
<dbReference type="GO" id="GO:0003729">
    <property type="term" value="F:mRNA binding"/>
    <property type="evidence" value="ECO:0007669"/>
    <property type="project" value="UniProtKB-ARBA"/>
</dbReference>
<gene>
    <name evidence="5" type="primary">PCMP-H24</name>
    <name evidence="5" type="ORF">QJS10_CPA06g02184</name>
</gene>
<feature type="compositionally biased region" description="Low complexity" evidence="4">
    <location>
        <begin position="21"/>
        <end position="30"/>
    </location>
</feature>
<dbReference type="NCBIfam" id="TIGR00756">
    <property type="entry name" value="PPR"/>
    <property type="match status" value="1"/>
</dbReference>
<dbReference type="InterPro" id="IPR046960">
    <property type="entry name" value="PPR_At4g14850-like_plant"/>
</dbReference>
<dbReference type="Pfam" id="PF13041">
    <property type="entry name" value="PPR_2"/>
    <property type="match status" value="1"/>
</dbReference>
<comment type="similarity">
    <text evidence="1">Belongs to the PPR family. PCMP-H subfamily.</text>
</comment>
<proteinExistence type="inferred from homology"/>
<dbReference type="AlphaFoldDB" id="A0AAV9EKX1"/>
<feature type="compositionally biased region" description="Basic residues" evidence="4">
    <location>
        <begin position="183"/>
        <end position="192"/>
    </location>
</feature>
<evidence type="ECO:0000256" key="3">
    <source>
        <dbReference type="PROSITE-ProRule" id="PRU00708"/>
    </source>
</evidence>
<dbReference type="InterPro" id="IPR002885">
    <property type="entry name" value="PPR_rpt"/>
</dbReference>
<sequence length="641" mass="71539">MNGTSPNPPPPPPPPPPPLLLQPSLFGPLPNLLPPQPPNPTPLSPPPHLRHPLPRLRPPQPPPRTPPSPPPPPPPPTPPPHPPSPPPQPPPHRLLHPRLPLRRPPRLPLPPPPPQPRLLVHPRLRLLPPLPPRPLFPRLLRHAFPPLPLPPKRVRHFQRPLRLRLTPSPRRAGPRARLENRARPRRLRRQRPHLHVLPLPRRPRRVVRLRRDDAPQPRLMEFDDRRSPIERVPVALRDDAPVGRRFRPRDSPLRSLLRLLRPPRTPPAPLPRRQGRPGLLAGGLNRARRSLLCPRCGRRGLPTRLRGCDPPRRCLLDRDLGIARRAGRAREALMGLKRLLLHDGLRPDRHVLSITIKACAAFPSDRCASAVHALSVKVGYGDDTVFANSLIHAYARCGGLIASEHVFLGMSARDVVSWNAMIKAYAAHGRGEEACDAFSRMDVPPDEDTFVGVLAACSHAGLVERGRALFDAMQGTHGIAPQLDHYACVVDMLGRAGRLPEAESLIDRMPMEPDSVIWSALLGACRKHGEARIGEWASRKLRELEPENSIGYVMMSNIYCESGSYGGAASVRKGMREFGAKKSEPGLSWIEIGSRVHEFSVGGRQHPQREAIYAELERLVRMLKGKGFMPETGLVLYEVEE</sequence>
<dbReference type="PRINTS" id="PR01217">
    <property type="entry name" value="PRICHEXTENSN"/>
</dbReference>
<dbReference type="InterPro" id="IPR046848">
    <property type="entry name" value="E_motif"/>
</dbReference>
<evidence type="ECO:0000313" key="5">
    <source>
        <dbReference type="EMBL" id="KAK1314149.1"/>
    </source>
</evidence>
<feature type="repeat" description="PPR" evidence="3">
    <location>
        <begin position="414"/>
        <end position="444"/>
    </location>
</feature>
<feature type="region of interest" description="Disordered" evidence="4">
    <location>
        <begin position="164"/>
        <end position="192"/>
    </location>
</feature>
<dbReference type="Gene3D" id="1.25.40.10">
    <property type="entry name" value="Tetratricopeptide repeat domain"/>
    <property type="match status" value="2"/>
</dbReference>
<feature type="compositionally biased region" description="Pro residues" evidence="4">
    <location>
        <begin position="55"/>
        <end position="92"/>
    </location>
</feature>
<dbReference type="InterPro" id="IPR011990">
    <property type="entry name" value="TPR-like_helical_dom_sf"/>
</dbReference>
<protein>
    <submittedName>
        <fullName evidence="5">Pentatricopeptide repeat-containing protein</fullName>
    </submittedName>
</protein>
<dbReference type="Pfam" id="PF20431">
    <property type="entry name" value="E_motif"/>
    <property type="match status" value="1"/>
</dbReference>
<feature type="compositionally biased region" description="Basic residues" evidence="4">
    <location>
        <begin position="93"/>
        <end position="105"/>
    </location>
</feature>
<comment type="caution">
    <text evidence="5">The sequence shown here is derived from an EMBL/GenBank/DDBJ whole genome shotgun (WGS) entry which is preliminary data.</text>
</comment>
<evidence type="ECO:0000256" key="2">
    <source>
        <dbReference type="ARBA" id="ARBA00022737"/>
    </source>
</evidence>
<keyword evidence="2" id="KW-0677">Repeat</keyword>
<feature type="compositionally biased region" description="Pro residues" evidence="4">
    <location>
        <begin position="106"/>
        <end position="116"/>
    </location>
</feature>
<name>A0AAV9EKX1_ACOCL</name>
<dbReference type="Pfam" id="PF01535">
    <property type="entry name" value="PPR"/>
    <property type="match status" value="1"/>
</dbReference>
<dbReference type="PROSITE" id="PS51375">
    <property type="entry name" value="PPR"/>
    <property type="match status" value="1"/>
</dbReference>
<accession>A0AAV9EKX1</accession>
<dbReference type="PANTHER" id="PTHR47926">
    <property type="entry name" value="PENTATRICOPEPTIDE REPEAT-CONTAINING PROTEIN"/>
    <property type="match status" value="1"/>
</dbReference>
<dbReference type="Proteomes" id="UP001180020">
    <property type="component" value="Unassembled WGS sequence"/>
</dbReference>
<feature type="compositionally biased region" description="Pro residues" evidence="4">
    <location>
        <begin position="31"/>
        <end position="47"/>
    </location>
</feature>
<evidence type="ECO:0000256" key="1">
    <source>
        <dbReference type="ARBA" id="ARBA00006643"/>
    </source>
</evidence>
<keyword evidence="6" id="KW-1185">Reference proteome</keyword>